<reference evidence="1 2" key="1">
    <citation type="submission" date="2019-06" db="EMBL/GenBank/DDBJ databases">
        <title>Sequencing the genomes of 1000 actinobacteria strains.</title>
        <authorList>
            <person name="Klenk H.-P."/>
        </authorList>
    </citation>
    <scope>NUCLEOTIDE SEQUENCE [LARGE SCALE GENOMIC DNA]</scope>
    <source>
        <strain evidence="1 2">DSM 41649</strain>
    </source>
</reference>
<dbReference type="EMBL" id="VIVR01000001">
    <property type="protein sequence ID" value="TWE20353.1"/>
    <property type="molecule type" value="Genomic_DNA"/>
</dbReference>
<accession>A0A561EXL7</accession>
<sequence length="118" mass="12873">MQALLPIAIVVAIFGGGAWYVWDYNTSPTSGKAKAAASQSARAEENKKYDPKVGDCVKIQDPQGQPLPVIVDCTSAEAEYRMADKLFGSDRSCGSKFDYGIKYSRSRSADYTLCFTKV</sequence>
<organism evidence="1 2">
    <name type="scientific">Kitasatospora atroaurantiaca</name>
    <dbReference type="NCBI Taxonomy" id="285545"/>
    <lineage>
        <taxon>Bacteria</taxon>
        <taxon>Bacillati</taxon>
        <taxon>Actinomycetota</taxon>
        <taxon>Actinomycetes</taxon>
        <taxon>Kitasatosporales</taxon>
        <taxon>Streptomycetaceae</taxon>
        <taxon>Kitasatospora</taxon>
    </lineage>
</organism>
<dbReference type="AlphaFoldDB" id="A0A561EXL7"/>
<proteinExistence type="predicted"/>
<keyword evidence="2" id="KW-1185">Reference proteome</keyword>
<comment type="caution">
    <text evidence="1">The sequence shown here is derived from an EMBL/GenBank/DDBJ whole genome shotgun (WGS) entry which is preliminary data.</text>
</comment>
<dbReference type="Proteomes" id="UP000318416">
    <property type="component" value="Unassembled WGS sequence"/>
</dbReference>
<evidence type="ECO:0000313" key="1">
    <source>
        <dbReference type="EMBL" id="TWE20353.1"/>
    </source>
</evidence>
<gene>
    <name evidence="1" type="ORF">FB465_5502</name>
</gene>
<evidence type="ECO:0000313" key="2">
    <source>
        <dbReference type="Proteomes" id="UP000318416"/>
    </source>
</evidence>
<name>A0A561EXL7_9ACTN</name>
<protein>
    <submittedName>
        <fullName evidence="1">Uncharacterized protein</fullName>
    </submittedName>
</protein>